<dbReference type="EMBL" id="JBHSFA010000007">
    <property type="protein sequence ID" value="MFC4543462.1"/>
    <property type="molecule type" value="Genomic_DNA"/>
</dbReference>
<dbReference type="AlphaFoldDB" id="A0ABD5PSG2"/>
<evidence type="ECO:0000256" key="1">
    <source>
        <dbReference type="SAM" id="MobiDB-lite"/>
    </source>
</evidence>
<evidence type="ECO:0000313" key="3">
    <source>
        <dbReference type="Proteomes" id="UP001595898"/>
    </source>
</evidence>
<proteinExistence type="predicted"/>
<organism evidence="2 3">
    <name type="scientific">Halosolutus amylolyticus</name>
    <dbReference type="NCBI Taxonomy" id="2932267"/>
    <lineage>
        <taxon>Archaea</taxon>
        <taxon>Methanobacteriati</taxon>
        <taxon>Methanobacteriota</taxon>
        <taxon>Stenosarchaea group</taxon>
        <taxon>Halobacteria</taxon>
        <taxon>Halobacteriales</taxon>
        <taxon>Natrialbaceae</taxon>
        <taxon>Halosolutus</taxon>
    </lineage>
</organism>
<comment type="caution">
    <text evidence="2">The sequence shown here is derived from an EMBL/GenBank/DDBJ whole genome shotgun (WGS) entry which is preliminary data.</text>
</comment>
<keyword evidence="3" id="KW-1185">Reference proteome</keyword>
<feature type="region of interest" description="Disordered" evidence="1">
    <location>
        <begin position="1"/>
        <end position="27"/>
    </location>
</feature>
<protein>
    <recommendedName>
        <fullName evidence="4">Small CPxCG-related zinc finger protein</fullName>
    </recommendedName>
</protein>
<reference evidence="2 3" key="1">
    <citation type="journal article" date="2019" name="Int. J. Syst. Evol. Microbiol.">
        <title>The Global Catalogue of Microorganisms (GCM) 10K type strain sequencing project: providing services to taxonomists for standard genome sequencing and annotation.</title>
        <authorList>
            <consortium name="The Broad Institute Genomics Platform"/>
            <consortium name="The Broad Institute Genome Sequencing Center for Infectious Disease"/>
            <person name="Wu L."/>
            <person name="Ma J."/>
        </authorList>
    </citation>
    <scope>NUCLEOTIDE SEQUENCE [LARGE SCALE GENOMIC DNA]</scope>
    <source>
        <strain evidence="2 3">WLHS5</strain>
    </source>
</reference>
<dbReference type="Proteomes" id="UP001595898">
    <property type="component" value="Unassembled WGS sequence"/>
</dbReference>
<gene>
    <name evidence="2" type="ORF">ACFO5R_16140</name>
</gene>
<name>A0ABD5PSG2_9EURY</name>
<evidence type="ECO:0008006" key="4">
    <source>
        <dbReference type="Google" id="ProtNLM"/>
    </source>
</evidence>
<dbReference type="RefSeq" id="WP_250139863.1">
    <property type="nucleotide sequence ID" value="NZ_JALIQP010000002.1"/>
</dbReference>
<accession>A0ABD5PSG2</accession>
<evidence type="ECO:0000313" key="2">
    <source>
        <dbReference type="EMBL" id="MFC4543462.1"/>
    </source>
</evidence>
<sequence>MTPQLTRRPADEPANRTATDPFPYGSDRTGFLLTATARGVLRSREPAGPIGAAGSTDCPNCSGETIDGAGLFACTDCEWTGTLR</sequence>